<gene>
    <name evidence="2" type="ORF">GCM10023320_59980</name>
</gene>
<dbReference type="Proteomes" id="UP001500804">
    <property type="component" value="Unassembled WGS sequence"/>
</dbReference>
<feature type="compositionally biased region" description="Polar residues" evidence="1">
    <location>
        <begin position="142"/>
        <end position="151"/>
    </location>
</feature>
<feature type="compositionally biased region" description="Low complexity" evidence="1">
    <location>
        <begin position="83"/>
        <end position="116"/>
    </location>
</feature>
<protein>
    <submittedName>
        <fullName evidence="2">Uncharacterized protein</fullName>
    </submittedName>
</protein>
<name>A0ABP9NT23_9PSEU</name>
<keyword evidence="3" id="KW-1185">Reference proteome</keyword>
<organism evidence="2 3">
    <name type="scientific">Pseudonocardia adelaidensis</name>
    <dbReference type="NCBI Taxonomy" id="648754"/>
    <lineage>
        <taxon>Bacteria</taxon>
        <taxon>Bacillati</taxon>
        <taxon>Actinomycetota</taxon>
        <taxon>Actinomycetes</taxon>
        <taxon>Pseudonocardiales</taxon>
        <taxon>Pseudonocardiaceae</taxon>
        <taxon>Pseudonocardia</taxon>
    </lineage>
</organism>
<feature type="compositionally biased region" description="Polar residues" evidence="1">
    <location>
        <begin position="159"/>
        <end position="175"/>
    </location>
</feature>
<reference evidence="3" key="1">
    <citation type="journal article" date="2019" name="Int. J. Syst. Evol. Microbiol.">
        <title>The Global Catalogue of Microorganisms (GCM) 10K type strain sequencing project: providing services to taxonomists for standard genome sequencing and annotation.</title>
        <authorList>
            <consortium name="The Broad Institute Genomics Platform"/>
            <consortium name="The Broad Institute Genome Sequencing Center for Infectious Disease"/>
            <person name="Wu L."/>
            <person name="Ma J."/>
        </authorList>
    </citation>
    <scope>NUCLEOTIDE SEQUENCE [LARGE SCALE GENOMIC DNA]</scope>
    <source>
        <strain evidence="3">JCM 18302</strain>
    </source>
</reference>
<evidence type="ECO:0000256" key="1">
    <source>
        <dbReference type="SAM" id="MobiDB-lite"/>
    </source>
</evidence>
<feature type="compositionally biased region" description="Low complexity" evidence="1">
    <location>
        <begin position="28"/>
        <end position="52"/>
    </location>
</feature>
<evidence type="ECO:0000313" key="3">
    <source>
        <dbReference type="Proteomes" id="UP001500804"/>
    </source>
</evidence>
<feature type="region of interest" description="Disordered" evidence="1">
    <location>
        <begin position="20"/>
        <end position="175"/>
    </location>
</feature>
<evidence type="ECO:0000313" key="2">
    <source>
        <dbReference type="EMBL" id="GAA5133581.1"/>
    </source>
</evidence>
<proteinExistence type="predicted"/>
<sequence>MRTSIDWEKLSRGMPFAATSAMTGVSGTGPAPSSASGTGICSGSSPGPAASACTVRSRKMSRGVIRIPARRARPDTAIEVMLSPPSAKKSSSMPTRSSRSASANRPQSRSSRSVRGPRPETRLPKSGSGSAARSSLPFGVSGNASSATTIEGTMCSGRTCATRSRNASRSTDPTT</sequence>
<comment type="caution">
    <text evidence="2">The sequence shown here is derived from an EMBL/GenBank/DDBJ whole genome shotgun (WGS) entry which is preliminary data.</text>
</comment>
<accession>A0ABP9NT23</accession>
<dbReference type="EMBL" id="BAABJO010000027">
    <property type="protein sequence ID" value="GAA5133581.1"/>
    <property type="molecule type" value="Genomic_DNA"/>
</dbReference>